<name>A0A7J8JGM6_ROUAE</name>
<gene>
    <name evidence="2" type="ORF">HJG63_010088</name>
</gene>
<dbReference type="EMBL" id="JACASE010000002">
    <property type="protein sequence ID" value="KAF6495681.1"/>
    <property type="molecule type" value="Genomic_DNA"/>
</dbReference>
<dbReference type="AlphaFoldDB" id="A0A7J8JGM6"/>
<protein>
    <submittedName>
        <fullName evidence="2">Uncharacterized protein</fullName>
    </submittedName>
</protein>
<evidence type="ECO:0000313" key="2">
    <source>
        <dbReference type="EMBL" id="KAF6495681.1"/>
    </source>
</evidence>
<feature type="region of interest" description="Disordered" evidence="1">
    <location>
        <begin position="101"/>
        <end position="159"/>
    </location>
</feature>
<accession>A0A7J8JGM6</accession>
<organism evidence="2 3">
    <name type="scientific">Rousettus aegyptiacus</name>
    <name type="common">Egyptian fruit bat</name>
    <name type="synonym">Pteropus aegyptiacus</name>
    <dbReference type="NCBI Taxonomy" id="9407"/>
    <lineage>
        <taxon>Eukaryota</taxon>
        <taxon>Metazoa</taxon>
        <taxon>Chordata</taxon>
        <taxon>Craniata</taxon>
        <taxon>Vertebrata</taxon>
        <taxon>Euteleostomi</taxon>
        <taxon>Mammalia</taxon>
        <taxon>Eutheria</taxon>
        <taxon>Laurasiatheria</taxon>
        <taxon>Chiroptera</taxon>
        <taxon>Yinpterochiroptera</taxon>
        <taxon>Pteropodoidea</taxon>
        <taxon>Pteropodidae</taxon>
        <taxon>Rousettinae</taxon>
        <taxon>Rousettus</taxon>
    </lineage>
</organism>
<evidence type="ECO:0000256" key="1">
    <source>
        <dbReference type="SAM" id="MobiDB-lite"/>
    </source>
</evidence>
<proteinExistence type="predicted"/>
<evidence type="ECO:0000313" key="3">
    <source>
        <dbReference type="Proteomes" id="UP000593571"/>
    </source>
</evidence>
<keyword evidence="3" id="KW-1185">Reference proteome</keyword>
<feature type="compositionally biased region" description="Basic and acidic residues" evidence="1">
    <location>
        <begin position="150"/>
        <end position="159"/>
    </location>
</feature>
<sequence length="159" mass="17527">MASTSALQPKQRDLISTQTAECALHTRVSAHVAGPLRWEAAGLATMGTWRRHRHPPQVSHRCWNTPAILSPRAWGRARGDSVRQARCPLPASLWLRARLRQVGKKQGAERKTRPVLRPHGSHVPQCAHEDVYRSAAPTLAKPGDGTNVRPRRDCPPAAA</sequence>
<comment type="caution">
    <text evidence="2">The sequence shown here is derived from an EMBL/GenBank/DDBJ whole genome shotgun (WGS) entry which is preliminary data.</text>
</comment>
<reference evidence="2 3" key="1">
    <citation type="journal article" date="2020" name="Nature">
        <title>Six reference-quality genomes reveal evolution of bat adaptations.</title>
        <authorList>
            <person name="Jebb D."/>
            <person name="Huang Z."/>
            <person name="Pippel M."/>
            <person name="Hughes G.M."/>
            <person name="Lavrichenko K."/>
            <person name="Devanna P."/>
            <person name="Winkler S."/>
            <person name="Jermiin L.S."/>
            <person name="Skirmuntt E.C."/>
            <person name="Katzourakis A."/>
            <person name="Burkitt-Gray L."/>
            <person name="Ray D.A."/>
            <person name="Sullivan K.A.M."/>
            <person name="Roscito J.G."/>
            <person name="Kirilenko B.M."/>
            <person name="Davalos L.M."/>
            <person name="Corthals A.P."/>
            <person name="Power M.L."/>
            <person name="Jones G."/>
            <person name="Ransome R.D."/>
            <person name="Dechmann D.K.N."/>
            <person name="Locatelli A.G."/>
            <person name="Puechmaille S.J."/>
            <person name="Fedrigo O."/>
            <person name="Jarvis E.D."/>
            <person name="Hiller M."/>
            <person name="Vernes S.C."/>
            <person name="Myers E.W."/>
            <person name="Teeling E.C."/>
        </authorList>
    </citation>
    <scope>NUCLEOTIDE SEQUENCE [LARGE SCALE GENOMIC DNA]</scope>
    <source>
        <strain evidence="2">MRouAeg1</strain>
        <tissue evidence="2">Muscle</tissue>
    </source>
</reference>
<dbReference type="Proteomes" id="UP000593571">
    <property type="component" value="Unassembled WGS sequence"/>
</dbReference>